<evidence type="ECO:0000256" key="2">
    <source>
        <dbReference type="ARBA" id="ARBA00009130"/>
    </source>
</evidence>
<dbReference type="Gene3D" id="3.50.50.60">
    <property type="entry name" value="FAD/NAD(P)-binding domain"/>
    <property type="match status" value="2"/>
</dbReference>
<sequence length="448" mass="48294">MAKKIVIVGGVGGGSTVASQIRRLDNQAEITLFERGANIAFSNCGMPYFIGGTVPVRDDILPDVEKFAKKYNVDVRIHSEVTQIDRTKKSVTYQNDSGKYEEPYDVLILSPGAHASVPPIKGLTEQNTFTLRTIPDMDRINAFINENNPQTCAIVGGGFVGLEMAENIRDRNIDCCIIDHSEHVMTLVDSDMAAHIHDHLDEKGVQLFLNTSLDSFANHGRTLHLNNGKSLETDMTILAVGIKPNTELAKQADLSLGETGAIHVNEFMQTSDPAIYALGDAAETPDFLTGAPSNVALASPAHRQAYIIANHLHHTPIRYQGALGTSIVKVFDLTVTSTGHTSESLKQTSFQFQTVTHEALSNAGYFPGAEKLSIKILFARETGTLLGGQVIGGKGTDKRLAVLATAIKGGLTVADLTELELGYAPPYSSPKDPINIIGYKAVDALNKN</sequence>
<reference evidence="9" key="2">
    <citation type="submission" date="2020-09" db="EMBL/GenBank/DDBJ databases">
        <authorList>
            <person name="Sun Q."/>
            <person name="Zhou Y."/>
        </authorList>
    </citation>
    <scope>NUCLEOTIDE SEQUENCE</scope>
    <source>
        <strain evidence="9">CGMCC 1.15454</strain>
    </source>
</reference>
<dbReference type="PRINTS" id="PR00411">
    <property type="entry name" value="PNDRDTASEI"/>
</dbReference>
<dbReference type="PANTHER" id="PTHR43429:SF1">
    <property type="entry name" value="NAD(P)H SULFUR OXIDOREDUCTASE (COA-DEPENDENT)"/>
    <property type="match status" value="1"/>
</dbReference>
<dbReference type="InterPro" id="IPR023753">
    <property type="entry name" value="FAD/NAD-binding_dom"/>
</dbReference>
<evidence type="ECO:0000256" key="6">
    <source>
        <dbReference type="ARBA" id="ARBA00023284"/>
    </source>
</evidence>
<dbReference type="Pfam" id="PF07992">
    <property type="entry name" value="Pyr_redox_2"/>
    <property type="match status" value="1"/>
</dbReference>
<dbReference type="AlphaFoldDB" id="A0A9W5U0D3"/>
<dbReference type="EMBL" id="BMJD01000027">
    <property type="protein sequence ID" value="GGB50620.1"/>
    <property type="molecule type" value="Genomic_DNA"/>
</dbReference>
<dbReference type="InterPro" id="IPR016156">
    <property type="entry name" value="FAD/NAD-linked_Rdtase_dimer_sf"/>
</dbReference>
<dbReference type="InterPro" id="IPR004099">
    <property type="entry name" value="Pyr_nucl-diS_OxRdtase_dimer"/>
</dbReference>
<evidence type="ECO:0000259" key="8">
    <source>
        <dbReference type="Pfam" id="PF07992"/>
    </source>
</evidence>
<keyword evidence="3" id="KW-0285">Flavoprotein</keyword>
<evidence type="ECO:0000259" key="7">
    <source>
        <dbReference type="Pfam" id="PF02852"/>
    </source>
</evidence>
<dbReference type="InterPro" id="IPR036188">
    <property type="entry name" value="FAD/NAD-bd_sf"/>
</dbReference>
<feature type="domain" description="FAD/NAD(P)-binding" evidence="8">
    <location>
        <begin position="4"/>
        <end position="304"/>
    </location>
</feature>
<evidence type="ECO:0000256" key="3">
    <source>
        <dbReference type="ARBA" id="ARBA00022630"/>
    </source>
</evidence>
<name>A0A9W5U0D3_9BACI</name>
<accession>A0A9W5U0D3</accession>
<evidence type="ECO:0000256" key="5">
    <source>
        <dbReference type="ARBA" id="ARBA00023002"/>
    </source>
</evidence>
<comment type="caution">
    <text evidence="9">The sequence shown here is derived from an EMBL/GenBank/DDBJ whole genome shotgun (WGS) entry which is preliminary data.</text>
</comment>
<comment type="cofactor">
    <cofactor evidence="1">
        <name>FAD</name>
        <dbReference type="ChEBI" id="CHEBI:57692"/>
    </cofactor>
</comment>
<dbReference type="InterPro" id="IPR050260">
    <property type="entry name" value="FAD-bd_OxRdtase"/>
</dbReference>
<keyword evidence="10" id="KW-1185">Reference proteome</keyword>
<reference evidence="9" key="1">
    <citation type="journal article" date="2014" name="Int. J. Syst. Evol. Microbiol.">
        <title>Complete genome sequence of Corynebacterium casei LMG S-19264T (=DSM 44701T), isolated from a smear-ripened cheese.</title>
        <authorList>
            <consortium name="US DOE Joint Genome Institute (JGI-PGF)"/>
            <person name="Walter F."/>
            <person name="Albersmeier A."/>
            <person name="Kalinowski J."/>
            <person name="Ruckert C."/>
        </authorList>
    </citation>
    <scope>NUCLEOTIDE SEQUENCE</scope>
    <source>
        <strain evidence="9">CGMCC 1.15454</strain>
    </source>
</reference>
<evidence type="ECO:0000256" key="1">
    <source>
        <dbReference type="ARBA" id="ARBA00001974"/>
    </source>
</evidence>
<proteinExistence type="inferred from homology"/>
<organism evidence="9 10">
    <name type="scientific">Lentibacillus populi</name>
    <dbReference type="NCBI Taxonomy" id="1827502"/>
    <lineage>
        <taxon>Bacteria</taxon>
        <taxon>Bacillati</taxon>
        <taxon>Bacillota</taxon>
        <taxon>Bacilli</taxon>
        <taxon>Bacillales</taxon>
        <taxon>Bacillaceae</taxon>
        <taxon>Lentibacillus</taxon>
    </lineage>
</organism>
<dbReference type="PANTHER" id="PTHR43429">
    <property type="entry name" value="PYRIDINE NUCLEOTIDE-DISULFIDE OXIDOREDUCTASE DOMAIN-CONTAINING"/>
    <property type="match status" value="1"/>
</dbReference>
<gene>
    <name evidence="9" type="primary">ndh</name>
    <name evidence="9" type="ORF">GCM10011409_30240</name>
</gene>
<evidence type="ECO:0000313" key="10">
    <source>
        <dbReference type="Proteomes" id="UP000621492"/>
    </source>
</evidence>
<keyword evidence="4" id="KW-0274">FAD</keyword>
<dbReference type="GO" id="GO:0016491">
    <property type="term" value="F:oxidoreductase activity"/>
    <property type="evidence" value="ECO:0007669"/>
    <property type="project" value="UniProtKB-KW"/>
</dbReference>
<evidence type="ECO:0000256" key="4">
    <source>
        <dbReference type="ARBA" id="ARBA00022827"/>
    </source>
</evidence>
<dbReference type="Proteomes" id="UP000621492">
    <property type="component" value="Unassembled WGS sequence"/>
</dbReference>
<evidence type="ECO:0000313" key="9">
    <source>
        <dbReference type="EMBL" id="GGB50620.1"/>
    </source>
</evidence>
<dbReference type="SUPFAM" id="SSF55424">
    <property type="entry name" value="FAD/NAD-linked reductases, dimerisation (C-terminal) domain"/>
    <property type="match status" value="1"/>
</dbReference>
<keyword evidence="6" id="KW-0676">Redox-active center</keyword>
<keyword evidence="5" id="KW-0560">Oxidoreductase</keyword>
<comment type="similarity">
    <text evidence="2">Belongs to the class-III pyridine nucleotide-disulfide oxidoreductase family.</text>
</comment>
<dbReference type="Pfam" id="PF02852">
    <property type="entry name" value="Pyr_redox_dim"/>
    <property type="match status" value="1"/>
</dbReference>
<protein>
    <submittedName>
        <fullName evidence="9">NADH dehydrogenase</fullName>
    </submittedName>
</protein>
<dbReference type="SUPFAM" id="SSF51905">
    <property type="entry name" value="FAD/NAD(P)-binding domain"/>
    <property type="match status" value="2"/>
</dbReference>
<dbReference type="NCBIfam" id="NF010037">
    <property type="entry name" value="PRK13512.1"/>
    <property type="match status" value="1"/>
</dbReference>
<feature type="domain" description="Pyridine nucleotide-disulphide oxidoreductase dimerisation" evidence="7">
    <location>
        <begin position="327"/>
        <end position="428"/>
    </location>
</feature>
<dbReference type="RefSeq" id="WP_088053360.1">
    <property type="nucleotide sequence ID" value="NZ_BMJD01000027.1"/>
</dbReference>
<dbReference type="PRINTS" id="PR00368">
    <property type="entry name" value="FADPNR"/>
</dbReference>